<dbReference type="EMBL" id="MU277220">
    <property type="protein sequence ID" value="KAI0060268.1"/>
    <property type="molecule type" value="Genomic_DNA"/>
</dbReference>
<accession>A0ACB8SUS8</accession>
<name>A0ACB8SUS8_9AGAM</name>
<reference evidence="1" key="1">
    <citation type="submission" date="2021-03" db="EMBL/GenBank/DDBJ databases">
        <authorList>
            <consortium name="DOE Joint Genome Institute"/>
            <person name="Ahrendt S."/>
            <person name="Looney B.P."/>
            <person name="Miyauchi S."/>
            <person name="Morin E."/>
            <person name="Drula E."/>
            <person name="Courty P.E."/>
            <person name="Chicoki N."/>
            <person name="Fauchery L."/>
            <person name="Kohler A."/>
            <person name="Kuo A."/>
            <person name="Labutti K."/>
            <person name="Pangilinan J."/>
            <person name="Lipzen A."/>
            <person name="Riley R."/>
            <person name="Andreopoulos W."/>
            <person name="He G."/>
            <person name="Johnson J."/>
            <person name="Barry K.W."/>
            <person name="Grigoriev I.V."/>
            <person name="Nagy L."/>
            <person name="Hibbett D."/>
            <person name="Henrissat B."/>
            <person name="Matheny P.B."/>
            <person name="Labbe J."/>
            <person name="Martin F."/>
        </authorList>
    </citation>
    <scope>NUCLEOTIDE SEQUENCE</scope>
    <source>
        <strain evidence="1">HHB10654</strain>
    </source>
</reference>
<gene>
    <name evidence="1" type="ORF">BV25DRAFT_1917887</name>
</gene>
<reference evidence="1" key="2">
    <citation type="journal article" date="2022" name="New Phytol.">
        <title>Evolutionary transition to the ectomycorrhizal habit in the genomes of a hyperdiverse lineage of mushroom-forming fungi.</title>
        <authorList>
            <person name="Looney B."/>
            <person name="Miyauchi S."/>
            <person name="Morin E."/>
            <person name="Drula E."/>
            <person name="Courty P.E."/>
            <person name="Kohler A."/>
            <person name="Kuo A."/>
            <person name="LaButti K."/>
            <person name="Pangilinan J."/>
            <person name="Lipzen A."/>
            <person name="Riley R."/>
            <person name="Andreopoulos W."/>
            <person name="He G."/>
            <person name="Johnson J."/>
            <person name="Nolan M."/>
            <person name="Tritt A."/>
            <person name="Barry K.W."/>
            <person name="Grigoriev I.V."/>
            <person name="Nagy L.G."/>
            <person name="Hibbett D."/>
            <person name="Henrissat B."/>
            <person name="Matheny P.B."/>
            <person name="Labbe J."/>
            <person name="Martin F.M."/>
        </authorList>
    </citation>
    <scope>NUCLEOTIDE SEQUENCE</scope>
    <source>
        <strain evidence="1">HHB10654</strain>
    </source>
</reference>
<proteinExistence type="predicted"/>
<evidence type="ECO:0000313" key="2">
    <source>
        <dbReference type="Proteomes" id="UP000814140"/>
    </source>
</evidence>
<comment type="caution">
    <text evidence="1">The sequence shown here is derived from an EMBL/GenBank/DDBJ whole genome shotgun (WGS) entry which is preliminary data.</text>
</comment>
<protein>
    <submittedName>
        <fullName evidence="1">Uncharacterized protein</fullName>
    </submittedName>
</protein>
<organism evidence="1 2">
    <name type="scientific">Artomyces pyxidatus</name>
    <dbReference type="NCBI Taxonomy" id="48021"/>
    <lineage>
        <taxon>Eukaryota</taxon>
        <taxon>Fungi</taxon>
        <taxon>Dikarya</taxon>
        <taxon>Basidiomycota</taxon>
        <taxon>Agaricomycotina</taxon>
        <taxon>Agaricomycetes</taxon>
        <taxon>Russulales</taxon>
        <taxon>Auriscalpiaceae</taxon>
        <taxon>Artomyces</taxon>
    </lineage>
</organism>
<dbReference type="Proteomes" id="UP000814140">
    <property type="component" value="Unassembled WGS sequence"/>
</dbReference>
<sequence length="686" mass="74814">MAAAKTSPDTDWQKHRARHTAQHSTSEGDADGLEDVGSNEESDGSDAPMYDGAAEPDEDFNIPDSESESESDLPLADRIPTKHASTKQQDVDQERQQRKEERREQKRITKVTTQMSMGIPKLVERHPRRSMKTTPRKPAAFLSDDDEGDDEGDPNELAAHQPELKRVPASHRAVNDRTSAPLPSGTSTTIPTRQLRIDFDGLSDQDVSDAETLAKPSTVHQAKVRQPQHIGAAASRGSQPQPALQRGHLASQGGKQQHEARKSDGLGPQSKGGIKQPEYHTVALARDRVGVNSAGSGQQGNGQARELGTQVRASTKKQAPSTSVRTGAISNTPPAPASNPAKGLYPGESEDGLELNIEPSEPLCGSMDAPTNSKIVTDTGTWYKWTQLVFDEKGSLEVLSEQSPQIRGVVKEANMMQMPQILFWNNVYPTGAERDQYMHQSIFNAAKARGQDEILRRLRADDEYARILATQPFRRMSHTRTNVLRATRACIKKAFGLDQFKTPDALVLAVKSLLEGNVFIFPGHFNKNGKYLFNRQQPMCSNGIIQAAHAAFFARDAAYIFPTDAYVSSIKTGEGADEPELPAPMIAFVATTVGTGLGEILVGAGHQAFRARNVDKEYINHVKTLTERSPTAYHLITAYLYEQASGDHGGHDAQMSTGQGNVYVDSDEDAIGTGIVISKRQSSRLG</sequence>
<evidence type="ECO:0000313" key="1">
    <source>
        <dbReference type="EMBL" id="KAI0060268.1"/>
    </source>
</evidence>
<keyword evidence="2" id="KW-1185">Reference proteome</keyword>